<feature type="region of interest" description="Disordered" evidence="1">
    <location>
        <begin position="66"/>
        <end position="102"/>
    </location>
</feature>
<feature type="compositionally biased region" description="Basic and acidic residues" evidence="1">
    <location>
        <begin position="8"/>
        <end position="21"/>
    </location>
</feature>
<name>A0A6M4GUW3_9PROT</name>
<dbReference type="KEGG" id="uru:DSM104443_01318"/>
<reference evidence="2 3" key="1">
    <citation type="submission" date="2020-04" db="EMBL/GenBank/DDBJ databases">
        <title>Usitatibacter rugosus gen. nov., sp. nov. and Usitatibacter palustris sp. nov., novel members of Usitatibacteraceae fam. nov. within the order Nitrosomonadales isolated from soil.</title>
        <authorList>
            <person name="Huber K.J."/>
            <person name="Neumann-Schaal M."/>
            <person name="Geppert A."/>
            <person name="Luckner M."/>
            <person name="Wanner G."/>
            <person name="Overmann J."/>
        </authorList>
    </citation>
    <scope>NUCLEOTIDE SEQUENCE [LARGE SCALE GENOMIC DNA]</scope>
    <source>
        <strain evidence="2 3">0125_3</strain>
    </source>
</reference>
<feature type="compositionally biased region" description="Low complexity" evidence="1">
    <location>
        <begin position="78"/>
        <end position="90"/>
    </location>
</feature>
<evidence type="ECO:0000313" key="2">
    <source>
        <dbReference type="EMBL" id="QJR10264.1"/>
    </source>
</evidence>
<feature type="region of interest" description="Disordered" evidence="1">
    <location>
        <begin position="1"/>
        <end position="21"/>
    </location>
</feature>
<dbReference type="AlphaFoldDB" id="A0A6M4GUW3"/>
<keyword evidence="3" id="KW-1185">Reference proteome</keyword>
<evidence type="ECO:0000256" key="1">
    <source>
        <dbReference type="SAM" id="MobiDB-lite"/>
    </source>
</evidence>
<evidence type="ECO:0000313" key="3">
    <source>
        <dbReference type="Proteomes" id="UP000501534"/>
    </source>
</evidence>
<dbReference type="Proteomes" id="UP000501534">
    <property type="component" value="Chromosome"/>
</dbReference>
<sequence length="168" mass="18041">MNPKSVFRKTEKGRDEIAKRTHRLDARRRMVLIVVDGQADAESLAAKVAHLDNALELLESLSAEGFVEPTDGPEFAEPSRPAYPRSTTPRAPAPAPVSPSSLPLEALKRSAVSQVDRLMGPGGEALALRLEAAPTREAFLAEARKVHQALVASVGARKAEDFARSLGL</sequence>
<protein>
    <submittedName>
        <fullName evidence="2">Uncharacterized protein</fullName>
    </submittedName>
</protein>
<dbReference type="EMBL" id="CP053069">
    <property type="protein sequence ID" value="QJR10264.1"/>
    <property type="molecule type" value="Genomic_DNA"/>
</dbReference>
<accession>A0A6M4GUW3</accession>
<proteinExistence type="predicted"/>
<gene>
    <name evidence="2" type="ORF">DSM104443_01318</name>
</gene>
<dbReference type="RefSeq" id="WP_171090655.1">
    <property type="nucleotide sequence ID" value="NZ_CP053069.1"/>
</dbReference>
<organism evidence="2 3">
    <name type="scientific">Usitatibacter rugosus</name>
    <dbReference type="NCBI Taxonomy" id="2732067"/>
    <lineage>
        <taxon>Bacteria</taxon>
        <taxon>Pseudomonadati</taxon>
        <taxon>Pseudomonadota</taxon>
        <taxon>Betaproteobacteria</taxon>
        <taxon>Nitrosomonadales</taxon>
        <taxon>Usitatibacteraceae</taxon>
        <taxon>Usitatibacter</taxon>
    </lineage>
</organism>